<dbReference type="PROSITE" id="PS51257">
    <property type="entry name" value="PROKAR_LIPOPROTEIN"/>
    <property type="match status" value="1"/>
</dbReference>
<dbReference type="OrthoDB" id="9768786at2"/>
<evidence type="ECO:0000313" key="7">
    <source>
        <dbReference type="EMBL" id="SHF31848.1"/>
    </source>
</evidence>
<evidence type="ECO:0000256" key="4">
    <source>
        <dbReference type="ARBA" id="ARBA00022801"/>
    </source>
</evidence>
<keyword evidence="4 6" id="KW-0378">Hydrolase</keyword>
<dbReference type="GO" id="GO:0045490">
    <property type="term" value="P:pectin catabolic process"/>
    <property type="evidence" value="ECO:0007669"/>
    <property type="project" value="TreeGrafter"/>
</dbReference>
<evidence type="ECO:0000313" key="8">
    <source>
        <dbReference type="Proteomes" id="UP000184048"/>
    </source>
</evidence>
<keyword evidence="8" id="KW-1185">Reference proteome</keyword>
<dbReference type="STRING" id="1121884.SAMN02745131_02295"/>
<evidence type="ECO:0000256" key="6">
    <source>
        <dbReference type="RuleBase" id="RU361192"/>
    </source>
</evidence>
<dbReference type="AlphaFoldDB" id="A0A1M5ANK4"/>
<organism evidence="7 8">
    <name type="scientific">Flavisolibacter ginsengisoli DSM 18119</name>
    <dbReference type="NCBI Taxonomy" id="1121884"/>
    <lineage>
        <taxon>Bacteria</taxon>
        <taxon>Pseudomonadati</taxon>
        <taxon>Bacteroidota</taxon>
        <taxon>Chitinophagia</taxon>
        <taxon>Chitinophagales</taxon>
        <taxon>Chitinophagaceae</taxon>
        <taxon>Flavisolibacter</taxon>
    </lineage>
</organism>
<protein>
    <recommendedName>
        <fullName evidence="3 6">Arabinogalactan endo-beta-1,4-galactanase</fullName>
        <ecNumber evidence="3 6">3.2.1.89</ecNumber>
    </recommendedName>
</protein>
<accession>A0A1M5ANK4</accession>
<dbReference type="PANTHER" id="PTHR34983:SF1">
    <property type="entry name" value="ARABINOGALACTAN ENDO-BETA-1,4-GALACTANASE A"/>
    <property type="match status" value="1"/>
</dbReference>
<dbReference type="InterPro" id="IPR017853">
    <property type="entry name" value="GH"/>
</dbReference>
<dbReference type="RefSeq" id="WP_072835478.1">
    <property type="nucleotide sequence ID" value="NZ_FQUU01000009.1"/>
</dbReference>
<evidence type="ECO:0000256" key="5">
    <source>
        <dbReference type="ARBA" id="ARBA00023295"/>
    </source>
</evidence>
<evidence type="ECO:0000256" key="1">
    <source>
        <dbReference type="ARBA" id="ARBA00001695"/>
    </source>
</evidence>
<dbReference type="Pfam" id="PF07745">
    <property type="entry name" value="Glyco_hydro_53"/>
    <property type="match status" value="1"/>
</dbReference>
<comment type="catalytic activity">
    <reaction evidence="1 6">
        <text>The enzyme specifically hydrolyzes (1-&gt;4)-beta-D-galactosidic linkages in type I arabinogalactans.</text>
        <dbReference type="EC" id="3.2.1.89"/>
    </reaction>
</comment>
<dbReference type="Proteomes" id="UP000184048">
    <property type="component" value="Unassembled WGS sequence"/>
</dbReference>
<dbReference type="InterPro" id="IPR011683">
    <property type="entry name" value="Glyco_hydro_53"/>
</dbReference>
<dbReference type="SUPFAM" id="SSF51445">
    <property type="entry name" value="(Trans)glycosidases"/>
    <property type="match status" value="1"/>
</dbReference>
<dbReference type="Gene3D" id="3.20.20.80">
    <property type="entry name" value="Glycosidases"/>
    <property type="match status" value="1"/>
</dbReference>
<dbReference type="EC" id="3.2.1.89" evidence="3 6"/>
<keyword evidence="5 6" id="KW-0326">Glycosidase</keyword>
<dbReference type="GO" id="GO:0015926">
    <property type="term" value="F:glucosidase activity"/>
    <property type="evidence" value="ECO:0007669"/>
    <property type="project" value="InterPro"/>
</dbReference>
<dbReference type="PANTHER" id="PTHR34983">
    <property type="entry name" value="ARABINOGALACTAN ENDO-BETA-1,4-GALACTANASE A"/>
    <property type="match status" value="1"/>
</dbReference>
<dbReference type="GO" id="GO:0031218">
    <property type="term" value="F:arabinogalactan endo-1,4-beta-galactosidase activity"/>
    <property type="evidence" value="ECO:0007669"/>
    <property type="project" value="UniProtKB-EC"/>
</dbReference>
<dbReference type="EMBL" id="FQUU01000009">
    <property type="protein sequence ID" value="SHF31848.1"/>
    <property type="molecule type" value="Genomic_DNA"/>
</dbReference>
<reference evidence="7 8" key="1">
    <citation type="submission" date="2016-11" db="EMBL/GenBank/DDBJ databases">
        <authorList>
            <person name="Jaros S."/>
            <person name="Januszkiewicz K."/>
            <person name="Wedrychowicz H."/>
        </authorList>
    </citation>
    <scope>NUCLEOTIDE SEQUENCE [LARGE SCALE GENOMIC DNA]</scope>
    <source>
        <strain evidence="7 8">DSM 18119</strain>
    </source>
</reference>
<proteinExistence type="inferred from homology"/>
<sequence length="352" mass="39181">MPVDRFKTWKTLSFSLVLIMCGLMACHKKEMAPVPEPTPPASAFVFAKGADISWLTEMEASGVKFYNPVGNQKDCMAILKEMGLNTVRLRVWVDPQAGWNNKADVIAKAVRAKSMGMRIMIDFHYSDTWADPGKQGKPAAWANLSVSDLQVAIETHTTGVLNALKAQGIEPAWVQVGNETNDGMLWPEGRASTNMKTFAKFIASGYRAVKAVFPNAKVIVHLSDGFNNTMYRWLFDGLKNNGATWDVIGMSLYPQPSNWTMLNMQCLDNMEDMVSRYQTEVMVVEVGMSWDQEASCRSFLEDIISKTKSLPGNKGLGVLYWEPEAYANWNGYTLGAFDNRGVPTTALNAFRN</sequence>
<name>A0A1M5ANK4_9BACT</name>
<evidence type="ECO:0000256" key="2">
    <source>
        <dbReference type="ARBA" id="ARBA00010687"/>
    </source>
</evidence>
<comment type="similarity">
    <text evidence="2 6">Belongs to the glycosyl hydrolase 53 family.</text>
</comment>
<gene>
    <name evidence="7" type="ORF">SAMN02745131_02295</name>
</gene>
<evidence type="ECO:0000256" key="3">
    <source>
        <dbReference type="ARBA" id="ARBA00012556"/>
    </source>
</evidence>